<keyword evidence="7 9" id="KW-0378">Hydrolase</keyword>
<organism evidence="10 11">
    <name type="scientific">Facklamia languida CCUG 37842</name>
    <dbReference type="NCBI Taxonomy" id="883113"/>
    <lineage>
        <taxon>Bacteria</taxon>
        <taxon>Bacillati</taxon>
        <taxon>Bacillota</taxon>
        <taxon>Bacilli</taxon>
        <taxon>Lactobacillales</taxon>
        <taxon>Aerococcaceae</taxon>
        <taxon>Facklamia</taxon>
    </lineage>
</organism>
<evidence type="ECO:0000256" key="7">
    <source>
        <dbReference type="ARBA" id="ARBA00022801"/>
    </source>
</evidence>
<comment type="cofactor">
    <cofactor evidence="9">
        <name>Zn(2+)</name>
        <dbReference type="ChEBI" id="CHEBI:29105"/>
    </cofactor>
    <text evidence="9">Binds 1 zinc ion.</text>
</comment>
<keyword evidence="11" id="KW-1185">Reference proteome</keyword>
<evidence type="ECO:0000256" key="6">
    <source>
        <dbReference type="ARBA" id="ARBA00022759"/>
    </source>
</evidence>
<evidence type="ECO:0000256" key="3">
    <source>
        <dbReference type="ARBA" id="ARBA00022552"/>
    </source>
</evidence>
<evidence type="ECO:0000256" key="2">
    <source>
        <dbReference type="ARBA" id="ARBA00022517"/>
    </source>
</evidence>
<keyword evidence="2 9" id="KW-0690">Ribosome biogenesis</keyword>
<feature type="binding site" evidence="9">
    <location>
        <position position="127"/>
    </location>
    <ligand>
        <name>Zn(2+)</name>
        <dbReference type="ChEBI" id="CHEBI:29105"/>
        <note>catalytic</note>
    </ligand>
</feature>
<accession>H3NK98</accession>
<dbReference type="eggNOG" id="COG0319">
    <property type="taxonomic scope" value="Bacteria"/>
</dbReference>
<keyword evidence="4 9" id="KW-0540">Nuclease</keyword>
<evidence type="ECO:0000256" key="4">
    <source>
        <dbReference type="ARBA" id="ARBA00022722"/>
    </source>
</evidence>
<dbReference type="InterPro" id="IPR023091">
    <property type="entry name" value="MetalPrtase_cat_dom_sf_prd"/>
</dbReference>
<comment type="similarity">
    <text evidence="1 9">Belongs to the endoribonuclease YbeY family.</text>
</comment>
<dbReference type="GO" id="GO:0006364">
    <property type="term" value="P:rRNA processing"/>
    <property type="evidence" value="ECO:0007669"/>
    <property type="project" value="UniProtKB-UniRule"/>
</dbReference>
<dbReference type="PANTHER" id="PTHR46986:SF1">
    <property type="entry name" value="ENDORIBONUCLEASE YBEY, CHLOROPLASTIC"/>
    <property type="match status" value="1"/>
</dbReference>
<dbReference type="PATRIC" id="fig|883113.3.peg.1284"/>
<keyword evidence="9" id="KW-0963">Cytoplasm</keyword>
<comment type="function">
    <text evidence="9">Single strand-specific metallo-endoribonuclease involved in late-stage 70S ribosome quality control and in maturation of the 3' terminus of the 16S rRNA.</text>
</comment>
<proteinExistence type="inferred from homology"/>
<dbReference type="NCBIfam" id="TIGR00043">
    <property type="entry name" value="rRNA maturation RNase YbeY"/>
    <property type="match status" value="1"/>
</dbReference>
<dbReference type="PROSITE" id="PS01306">
    <property type="entry name" value="UPF0054"/>
    <property type="match status" value="1"/>
</dbReference>
<dbReference type="STRING" id="883113.HMPREF9708_01287"/>
<evidence type="ECO:0000313" key="11">
    <source>
        <dbReference type="Proteomes" id="UP000006190"/>
    </source>
</evidence>
<keyword evidence="5 9" id="KW-0479">Metal-binding</keyword>
<keyword evidence="8 9" id="KW-0862">Zinc</keyword>
<reference evidence="10 11" key="1">
    <citation type="submission" date="2012-01" db="EMBL/GenBank/DDBJ databases">
        <title>The Genome Sequence of Facklamia languida CCUG 37842.</title>
        <authorList>
            <consortium name="The Broad Institute Genome Sequencing Platform"/>
            <person name="Earl A."/>
            <person name="Ward D."/>
            <person name="Feldgarden M."/>
            <person name="Gevers D."/>
            <person name="Huys G."/>
            <person name="Young S.K."/>
            <person name="Zeng Q."/>
            <person name="Gargeya S."/>
            <person name="Fitzgerald M."/>
            <person name="Haas B."/>
            <person name="Abouelleil A."/>
            <person name="Alvarado L."/>
            <person name="Arachchi H.M."/>
            <person name="Berlin A."/>
            <person name="Chapman S.B."/>
            <person name="Gearin G."/>
            <person name="Goldberg J."/>
            <person name="Griggs A."/>
            <person name="Gujja S."/>
            <person name="Hansen M."/>
            <person name="Heiman D."/>
            <person name="Howarth C."/>
            <person name="Larimer J."/>
            <person name="Lui A."/>
            <person name="MacDonald P.J.P."/>
            <person name="McCowen C."/>
            <person name="Montmayeur A."/>
            <person name="Murphy C."/>
            <person name="Neiman D."/>
            <person name="Pearson M."/>
            <person name="Priest M."/>
            <person name="Roberts A."/>
            <person name="Saif S."/>
            <person name="Shea T."/>
            <person name="Sisk P."/>
            <person name="Stolte C."/>
            <person name="Sykes S."/>
            <person name="Wortman J."/>
            <person name="Nusbaum C."/>
            <person name="Birren B."/>
        </authorList>
    </citation>
    <scope>NUCLEOTIDE SEQUENCE [LARGE SCALE GENOMIC DNA]</scope>
    <source>
        <strain evidence="10 11">CCUG 37842</strain>
    </source>
</reference>
<protein>
    <recommendedName>
        <fullName evidence="9">Endoribonuclease YbeY</fullName>
        <ecNumber evidence="9">3.1.-.-</ecNumber>
    </recommendedName>
</protein>
<dbReference type="Gene3D" id="3.40.390.30">
    <property type="entry name" value="Metalloproteases ('zincins'), catalytic domain"/>
    <property type="match status" value="1"/>
</dbReference>
<dbReference type="GO" id="GO:0005737">
    <property type="term" value="C:cytoplasm"/>
    <property type="evidence" value="ECO:0007669"/>
    <property type="project" value="UniProtKB-SubCell"/>
</dbReference>
<dbReference type="AlphaFoldDB" id="H3NK98"/>
<dbReference type="EC" id="3.1.-.-" evidence="9"/>
<dbReference type="Pfam" id="PF02130">
    <property type="entry name" value="YbeY"/>
    <property type="match status" value="1"/>
</dbReference>
<name>H3NK98_9LACT</name>
<dbReference type="GO" id="GO:0004222">
    <property type="term" value="F:metalloendopeptidase activity"/>
    <property type="evidence" value="ECO:0007669"/>
    <property type="project" value="InterPro"/>
</dbReference>
<feature type="binding site" evidence="9">
    <location>
        <position position="123"/>
    </location>
    <ligand>
        <name>Zn(2+)</name>
        <dbReference type="ChEBI" id="CHEBI:29105"/>
        <note>catalytic</note>
    </ligand>
</feature>
<dbReference type="HAMAP" id="MF_00009">
    <property type="entry name" value="Endoribonucl_YbeY"/>
    <property type="match status" value="1"/>
</dbReference>
<keyword evidence="3 9" id="KW-0698">rRNA processing</keyword>
<gene>
    <name evidence="9" type="primary">ybeY</name>
    <name evidence="10" type="ORF">HMPREF9708_01287</name>
</gene>
<evidence type="ECO:0000256" key="1">
    <source>
        <dbReference type="ARBA" id="ARBA00010875"/>
    </source>
</evidence>
<dbReference type="GO" id="GO:0008270">
    <property type="term" value="F:zinc ion binding"/>
    <property type="evidence" value="ECO:0007669"/>
    <property type="project" value="UniProtKB-UniRule"/>
</dbReference>
<dbReference type="EMBL" id="AGEG01000014">
    <property type="protein sequence ID" value="EHR36615.1"/>
    <property type="molecule type" value="Genomic_DNA"/>
</dbReference>
<dbReference type="PANTHER" id="PTHR46986">
    <property type="entry name" value="ENDORIBONUCLEASE YBEY, CHLOROPLASTIC"/>
    <property type="match status" value="1"/>
</dbReference>
<dbReference type="RefSeq" id="WP_006309492.1">
    <property type="nucleotide sequence ID" value="NZ_JH601133.1"/>
</dbReference>
<dbReference type="GO" id="GO:0004521">
    <property type="term" value="F:RNA endonuclease activity"/>
    <property type="evidence" value="ECO:0007669"/>
    <property type="project" value="UniProtKB-UniRule"/>
</dbReference>
<dbReference type="OrthoDB" id="9807740at2"/>
<comment type="subcellular location">
    <subcellularLocation>
        <location evidence="9">Cytoplasm</location>
    </subcellularLocation>
</comment>
<feature type="binding site" evidence="9">
    <location>
        <position position="133"/>
    </location>
    <ligand>
        <name>Zn(2+)</name>
        <dbReference type="ChEBI" id="CHEBI:29105"/>
        <note>catalytic</note>
    </ligand>
</feature>
<dbReference type="InterPro" id="IPR002036">
    <property type="entry name" value="YbeY"/>
</dbReference>
<dbReference type="SUPFAM" id="SSF55486">
    <property type="entry name" value="Metalloproteases ('zincins'), catalytic domain"/>
    <property type="match status" value="1"/>
</dbReference>
<evidence type="ECO:0000313" key="10">
    <source>
        <dbReference type="EMBL" id="EHR36615.1"/>
    </source>
</evidence>
<comment type="caution">
    <text evidence="10">The sequence shown here is derived from an EMBL/GenBank/DDBJ whole genome shotgun (WGS) entry which is preliminary data.</text>
</comment>
<sequence length="157" mass="18190">MNLEIIDDHHYLTSDQMLLIEEVLQLAGQKLKRSDQDELDVTLVDNPTIQTLNRDYRGKDQVTDVLSFALLEGEEPVDWSNLSDTVDYPTHLGDIIIAYQRAVDQAEEYGHSIDRELAFLAVHGFLHLNGYDHQTQEEELEMFRLQEEVLEDYGLTR</sequence>
<dbReference type="Proteomes" id="UP000006190">
    <property type="component" value="Unassembled WGS sequence"/>
</dbReference>
<evidence type="ECO:0000256" key="8">
    <source>
        <dbReference type="ARBA" id="ARBA00022833"/>
    </source>
</evidence>
<evidence type="ECO:0000256" key="9">
    <source>
        <dbReference type="HAMAP-Rule" id="MF_00009"/>
    </source>
</evidence>
<dbReference type="InterPro" id="IPR020549">
    <property type="entry name" value="YbeY_CS"/>
</dbReference>
<keyword evidence="6 9" id="KW-0255">Endonuclease</keyword>
<evidence type="ECO:0000256" key="5">
    <source>
        <dbReference type="ARBA" id="ARBA00022723"/>
    </source>
</evidence>
<dbReference type="HOGENOM" id="CLU_106710_3_0_9"/>